<dbReference type="GO" id="GO:0005829">
    <property type="term" value="C:cytosol"/>
    <property type="evidence" value="ECO:0007669"/>
    <property type="project" value="TreeGrafter"/>
</dbReference>
<keyword evidence="4 5" id="KW-0012">Acyltransferase</keyword>
<dbReference type="InterPro" id="IPR001451">
    <property type="entry name" value="Hexapep"/>
</dbReference>
<dbReference type="Proteomes" id="UP000482653">
    <property type="component" value="Unassembled WGS sequence"/>
</dbReference>
<evidence type="ECO:0000313" key="5">
    <source>
        <dbReference type="EMBL" id="KAA5414234.1"/>
    </source>
</evidence>
<organism evidence="5 7">
    <name type="scientific">Bacteroides cellulosilyticus</name>
    <dbReference type="NCBI Taxonomy" id="246787"/>
    <lineage>
        <taxon>Bacteria</taxon>
        <taxon>Pseudomonadati</taxon>
        <taxon>Bacteroidota</taxon>
        <taxon>Bacteroidia</taxon>
        <taxon>Bacteroidales</taxon>
        <taxon>Bacteroidaceae</taxon>
        <taxon>Bacteroides</taxon>
    </lineage>
</organism>
<dbReference type="InterPro" id="IPR011004">
    <property type="entry name" value="Trimer_LpxA-like_sf"/>
</dbReference>
<dbReference type="PANTHER" id="PTHR23416:SF23">
    <property type="entry name" value="ACETYLTRANSFERASE C18B11.09C-RELATED"/>
    <property type="match status" value="1"/>
</dbReference>
<dbReference type="SUPFAM" id="SSF51161">
    <property type="entry name" value="Trimeric LpxA-like enzymes"/>
    <property type="match status" value="1"/>
</dbReference>
<dbReference type="PANTHER" id="PTHR23416">
    <property type="entry name" value="SIALIC ACID SYNTHASE-RELATED"/>
    <property type="match status" value="1"/>
</dbReference>
<sequence length="205" mass="22871">MNFSLIKHRINQKPQLKKFIHRIMFHNARPRWWVKHFMNPLVLRHGKGAIIRHQTVMNVSPINKFYIGTNSTIEEFSVMDNGVGEIIIGNHTRIGLRNTIIGPVHIGNHVILAQNVVLSGLNHNYEDISLPIHLQGVSVAPIIIEDNAWIAANSIITAGVTIGKHAIVAGGSVVTKNVPPYTIVAGNPAKAIKRYQSESQKWIRI</sequence>
<evidence type="ECO:0000313" key="6">
    <source>
        <dbReference type="EMBL" id="KAA5415500.1"/>
    </source>
</evidence>
<evidence type="ECO:0000313" key="7">
    <source>
        <dbReference type="Proteomes" id="UP000448877"/>
    </source>
</evidence>
<reference evidence="7 8" key="1">
    <citation type="journal article" date="2019" name="Nat. Med.">
        <title>A library of human gut bacterial isolates paired with longitudinal multiomics data enables mechanistic microbiome research.</title>
        <authorList>
            <person name="Poyet M."/>
            <person name="Groussin M."/>
            <person name="Gibbons S.M."/>
            <person name="Avila-Pacheco J."/>
            <person name="Jiang X."/>
            <person name="Kearney S.M."/>
            <person name="Perrotta A.R."/>
            <person name="Berdy B."/>
            <person name="Zhao S."/>
            <person name="Lieberman T.D."/>
            <person name="Swanson P.K."/>
            <person name="Smith M."/>
            <person name="Roesemann S."/>
            <person name="Alexander J.E."/>
            <person name="Rich S.A."/>
            <person name="Livny J."/>
            <person name="Vlamakis H."/>
            <person name="Clish C."/>
            <person name="Bullock K."/>
            <person name="Deik A."/>
            <person name="Scott J."/>
            <person name="Pierce K.A."/>
            <person name="Xavier R.J."/>
            <person name="Alm E.J."/>
        </authorList>
    </citation>
    <scope>NUCLEOTIDE SEQUENCE [LARGE SCALE GENOMIC DNA]</scope>
    <source>
        <strain evidence="5 7">BIOML-A6</strain>
        <strain evidence="6 8">BIOML-A8</strain>
    </source>
</reference>
<evidence type="ECO:0000256" key="2">
    <source>
        <dbReference type="ARBA" id="ARBA00022679"/>
    </source>
</evidence>
<dbReference type="EMBL" id="VVYX01000030">
    <property type="protein sequence ID" value="KAA5415500.1"/>
    <property type="molecule type" value="Genomic_DNA"/>
</dbReference>
<dbReference type="GO" id="GO:0008374">
    <property type="term" value="F:O-acyltransferase activity"/>
    <property type="evidence" value="ECO:0007669"/>
    <property type="project" value="TreeGrafter"/>
</dbReference>
<evidence type="ECO:0000256" key="4">
    <source>
        <dbReference type="ARBA" id="ARBA00023315"/>
    </source>
</evidence>
<dbReference type="InterPro" id="IPR051159">
    <property type="entry name" value="Hexapeptide_acetyltransf"/>
</dbReference>
<keyword evidence="2 5" id="KW-0808">Transferase</keyword>
<evidence type="ECO:0000313" key="8">
    <source>
        <dbReference type="Proteomes" id="UP000482653"/>
    </source>
</evidence>
<accession>A0A642PSF0</accession>
<comment type="similarity">
    <text evidence="1">Belongs to the transferase hexapeptide repeat family.</text>
</comment>
<comment type="caution">
    <text evidence="5">The sequence shown here is derived from an EMBL/GenBank/DDBJ whole genome shotgun (WGS) entry which is preliminary data.</text>
</comment>
<keyword evidence="3" id="KW-0677">Repeat</keyword>
<dbReference type="PROSITE" id="PS00101">
    <property type="entry name" value="HEXAPEP_TRANSFERASES"/>
    <property type="match status" value="1"/>
</dbReference>
<dbReference type="InterPro" id="IPR018357">
    <property type="entry name" value="Hexapep_transf_CS"/>
</dbReference>
<evidence type="ECO:0000256" key="3">
    <source>
        <dbReference type="ARBA" id="ARBA00022737"/>
    </source>
</evidence>
<dbReference type="Proteomes" id="UP000448877">
    <property type="component" value="Unassembled WGS sequence"/>
</dbReference>
<evidence type="ECO:0000256" key="1">
    <source>
        <dbReference type="ARBA" id="ARBA00007274"/>
    </source>
</evidence>
<dbReference type="Pfam" id="PF00132">
    <property type="entry name" value="Hexapep"/>
    <property type="match status" value="1"/>
</dbReference>
<dbReference type="Gene3D" id="2.160.10.10">
    <property type="entry name" value="Hexapeptide repeat proteins"/>
    <property type="match status" value="1"/>
</dbReference>
<protein>
    <submittedName>
        <fullName evidence="5">Acyltransferase</fullName>
    </submittedName>
</protein>
<dbReference type="RefSeq" id="WP_022210210.1">
    <property type="nucleotide sequence ID" value="NZ_JAQPZC010000078.1"/>
</dbReference>
<name>A0A642PSF0_9BACE</name>
<dbReference type="Pfam" id="PF14602">
    <property type="entry name" value="Hexapep_2"/>
    <property type="match status" value="1"/>
</dbReference>
<dbReference type="CDD" id="cd04647">
    <property type="entry name" value="LbH_MAT_like"/>
    <property type="match status" value="1"/>
</dbReference>
<dbReference type="EMBL" id="VVYV01000043">
    <property type="protein sequence ID" value="KAA5414234.1"/>
    <property type="molecule type" value="Genomic_DNA"/>
</dbReference>
<proteinExistence type="inferred from homology"/>
<gene>
    <name evidence="5" type="ORF">F2Y81_20855</name>
    <name evidence="6" type="ORF">F2Y87_21245</name>
</gene>
<dbReference type="AlphaFoldDB" id="A0A642PSF0"/>